<dbReference type="AlphaFoldDB" id="A0A7D9IUB9"/>
<evidence type="ECO:0000313" key="3">
    <source>
        <dbReference type="Proteomes" id="UP001152795"/>
    </source>
</evidence>
<dbReference type="EMBL" id="CACRXK020009183">
    <property type="protein sequence ID" value="CAB4016598.1"/>
    <property type="molecule type" value="Genomic_DNA"/>
</dbReference>
<proteinExistence type="predicted"/>
<feature type="region of interest" description="Disordered" evidence="1">
    <location>
        <begin position="285"/>
        <end position="312"/>
    </location>
</feature>
<evidence type="ECO:0000256" key="1">
    <source>
        <dbReference type="SAM" id="MobiDB-lite"/>
    </source>
</evidence>
<gene>
    <name evidence="2" type="ORF">PACLA_8A052061</name>
</gene>
<organism evidence="2 3">
    <name type="scientific">Paramuricea clavata</name>
    <name type="common">Red gorgonian</name>
    <name type="synonym">Violescent sea-whip</name>
    <dbReference type="NCBI Taxonomy" id="317549"/>
    <lineage>
        <taxon>Eukaryota</taxon>
        <taxon>Metazoa</taxon>
        <taxon>Cnidaria</taxon>
        <taxon>Anthozoa</taxon>
        <taxon>Octocorallia</taxon>
        <taxon>Malacalcyonacea</taxon>
        <taxon>Plexauridae</taxon>
        <taxon>Paramuricea</taxon>
    </lineage>
</organism>
<comment type="caution">
    <text evidence="2">The sequence shown here is derived from an EMBL/GenBank/DDBJ whole genome shotgun (WGS) entry which is preliminary data.</text>
</comment>
<accession>A0A7D9IUB9</accession>
<protein>
    <submittedName>
        <fullName evidence="2">Uncharacterized protein</fullName>
    </submittedName>
</protein>
<name>A0A7D9IUB9_PARCT</name>
<dbReference type="Proteomes" id="UP001152795">
    <property type="component" value="Unassembled WGS sequence"/>
</dbReference>
<reference evidence="2" key="1">
    <citation type="submission" date="2020-04" db="EMBL/GenBank/DDBJ databases">
        <authorList>
            <person name="Alioto T."/>
            <person name="Alioto T."/>
            <person name="Gomez Garrido J."/>
        </authorList>
    </citation>
    <scope>NUCLEOTIDE SEQUENCE</scope>
    <source>
        <strain evidence="2">A484AB</strain>
    </source>
</reference>
<sequence length="376" mass="43471">MEDDGECDDIELEEVRESYPQYDEMGYHDMLSNFDQLTERLQREAKYGSEPLAITDINRELDYVKMKMEERPPGSTAVPSVEFVEDPAGLLTDVLDAYDDSFDASWDDIKERLSKLKKFSKDQLRANKKRDFENQAERVQAVKRVVQEKEKIVLDPRNRNVRELIKRSSVRTLKDGTEVLMFRSEQGIDKSGVQIMKRGKTSIPTYSKNSTALREYKELVRKIRDEPSTNTQVYTHETFKGDDECVVTESPAADRGAALNEFYDEDNTFENIELMDVRVPGVDIPGLTPKENTELRGVLDPPDTMDRESRLSDDGALQGQVDLFQDEINKTISEINRTTDWRKTQEWGTGSPYSGKRETGPFCRELWRSRERVSRY</sequence>
<keyword evidence="3" id="KW-1185">Reference proteome</keyword>
<evidence type="ECO:0000313" key="2">
    <source>
        <dbReference type="EMBL" id="CAB4016598.1"/>
    </source>
</evidence>